<dbReference type="InterPro" id="IPR004561">
    <property type="entry name" value="IsoChor_synthase"/>
</dbReference>
<keyword evidence="4 7" id="KW-0413">Isomerase</keyword>
<dbReference type="eggNOG" id="COG1169">
    <property type="taxonomic scope" value="Bacteria"/>
</dbReference>
<evidence type="ECO:0000256" key="3">
    <source>
        <dbReference type="ARBA" id="ARBA00012824"/>
    </source>
</evidence>
<evidence type="ECO:0000256" key="4">
    <source>
        <dbReference type="ARBA" id="ARBA00023235"/>
    </source>
</evidence>
<dbReference type="EMBL" id="AP009153">
    <property type="protein sequence ID" value="BAH40264.1"/>
    <property type="molecule type" value="Genomic_DNA"/>
</dbReference>
<dbReference type="InterPro" id="IPR015890">
    <property type="entry name" value="Chorismate_C"/>
</dbReference>
<feature type="domain" description="Chorismate-utilising enzyme C-terminal" evidence="6">
    <location>
        <begin position="115"/>
        <end position="380"/>
    </location>
</feature>
<dbReference type="RefSeq" id="WP_015895033.1">
    <property type="nucleotide sequence ID" value="NC_012489.1"/>
</dbReference>
<dbReference type="GO" id="GO:0009697">
    <property type="term" value="P:salicylic acid biosynthetic process"/>
    <property type="evidence" value="ECO:0007669"/>
    <property type="project" value="TreeGrafter"/>
</dbReference>
<reference evidence="8" key="1">
    <citation type="submission" date="2006-03" db="EMBL/GenBank/DDBJ databases">
        <title>Complete genome sequence of Gemmatimonas aurantiaca T-27 that represents a novel phylum Gemmatimonadetes.</title>
        <authorList>
            <person name="Takasaki K."/>
            <person name="Ichikawa N."/>
            <person name="Miura H."/>
            <person name="Matsushita S."/>
            <person name="Watanabe Y."/>
            <person name="Oguchi A."/>
            <person name="Ankai A."/>
            <person name="Yashiro I."/>
            <person name="Takahashi M."/>
            <person name="Terui Y."/>
            <person name="Fukui S."/>
            <person name="Yokoyama H."/>
            <person name="Tanikawa S."/>
            <person name="Hanada S."/>
            <person name="Kamagata Y."/>
            <person name="Fujita N."/>
        </authorList>
    </citation>
    <scope>NUCLEOTIDE SEQUENCE [LARGE SCALE GENOMIC DNA]</scope>
    <source>
        <strain evidence="8">T-27 / DSM 14586 / JCM 11422 / NBRC 100505</strain>
    </source>
</reference>
<dbReference type="PANTHER" id="PTHR42839:SF2">
    <property type="entry name" value="ISOCHORISMATE SYNTHASE ENTC"/>
    <property type="match status" value="1"/>
</dbReference>
<comment type="similarity">
    <text evidence="2">Belongs to the isochorismate synthase family.</text>
</comment>
<dbReference type="InterPro" id="IPR005801">
    <property type="entry name" value="ADC_synthase"/>
</dbReference>
<evidence type="ECO:0000256" key="2">
    <source>
        <dbReference type="ARBA" id="ARBA00005297"/>
    </source>
</evidence>
<name>C1ACN7_GEMAT</name>
<sequence>MTALPFLLSSGPETFMASGVVERVRFARGAGLPAAVAACFAGTQAEDPHGVLVGAIPFDRARTLELLRPERVTRSATWEAAWAAHGGSAPQSSDDAQHGAFVPGVWHVVPQPTRAQYEAAVARATAHMVDDAEAAAADPLRKVVLSRSLQLNSTAPIDIRRLLARLRLDPSVTTFATPLPATPDGAARSLVGATPELLVAKSGRTVSSHPLAGSTRRRLVAADDRAAAEALLRSDKDQREHAAVVEAIADVLSPYCSSLDFARSPALVSTATMWHLGTRITGQLRDDAVSSLELLDVVHPTPAVCGVPQPRAQSLITELEGFDRDYFTGAVGWCDARGDGRWMVTIRCAEIAGTRARLYAGAGIVIGSDPAGEGAETSAKFETMLRALSAQEVLARAHRPVAAPAGEPQHA</sequence>
<organism evidence="7 8">
    <name type="scientific">Gemmatimonas aurantiaca (strain DSM 14586 / JCM 11422 / NBRC 100505 / T-27)</name>
    <dbReference type="NCBI Taxonomy" id="379066"/>
    <lineage>
        <taxon>Bacteria</taxon>
        <taxon>Pseudomonadati</taxon>
        <taxon>Gemmatimonadota</taxon>
        <taxon>Gemmatimonadia</taxon>
        <taxon>Gemmatimonadales</taxon>
        <taxon>Gemmatimonadaceae</taxon>
        <taxon>Gemmatimonas</taxon>
    </lineage>
</organism>
<keyword evidence="8" id="KW-1185">Reference proteome</keyword>
<accession>C1ACN7</accession>
<dbReference type="AlphaFoldDB" id="C1ACN7"/>
<dbReference type="SUPFAM" id="SSF56322">
    <property type="entry name" value="ADC synthase"/>
    <property type="match status" value="1"/>
</dbReference>
<dbReference type="EC" id="5.4.4.2" evidence="3"/>
<dbReference type="Proteomes" id="UP000002209">
    <property type="component" value="Chromosome"/>
</dbReference>
<evidence type="ECO:0000256" key="5">
    <source>
        <dbReference type="ARBA" id="ARBA00041564"/>
    </source>
</evidence>
<dbReference type="Gene3D" id="3.60.120.10">
    <property type="entry name" value="Anthranilate synthase"/>
    <property type="match status" value="1"/>
</dbReference>
<dbReference type="PANTHER" id="PTHR42839">
    <property type="entry name" value="ISOCHORISMATE SYNTHASE ENTC"/>
    <property type="match status" value="1"/>
</dbReference>
<dbReference type="Pfam" id="PF00425">
    <property type="entry name" value="Chorismate_bind"/>
    <property type="match status" value="1"/>
</dbReference>
<proteinExistence type="inferred from homology"/>
<dbReference type="KEGG" id="gau:GAU_3222"/>
<dbReference type="GO" id="GO:0008909">
    <property type="term" value="F:isochorismate synthase activity"/>
    <property type="evidence" value="ECO:0007669"/>
    <property type="project" value="UniProtKB-EC"/>
</dbReference>
<protein>
    <recommendedName>
        <fullName evidence="3">isochorismate synthase</fullName>
        <ecNumber evidence="3">5.4.4.2</ecNumber>
    </recommendedName>
    <alternativeName>
        <fullName evidence="5">Isochorismate mutase</fullName>
    </alternativeName>
</protein>
<comment type="catalytic activity">
    <reaction evidence="1">
        <text>chorismate = isochorismate</text>
        <dbReference type="Rhea" id="RHEA:18985"/>
        <dbReference type="ChEBI" id="CHEBI:29748"/>
        <dbReference type="ChEBI" id="CHEBI:29780"/>
        <dbReference type="EC" id="5.4.4.2"/>
    </reaction>
</comment>
<gene>
    <name evidence="7" type="ordered locus">GAU_3222</name>
</gene>
<evidence type="ECO:0000256" key="1">
    <source>
        <dbReference type="ARBA" id="ARBA00000799"/>
    </source>
</evidence>
<evidence type="ECO:0000259" key="6">
    <source>
        <dbReference type="Pfam" id="PF00425"/>
    </source>
</evidence>
<evidence type="ECO:0000313" key="7">
    <source>
        <dbReference type="EMBL" id="BAH40264.1"/>
    </source>
</evidence>
<dbReference type="NCBIfam" id="TIGR00543">
    <property type="entry name" value="isochor_syn"/>
    <property type="match status" value="1"/>
</dbReference>
<dbReference type="HOGENOM" id="CLU_006493_8_6_0"/>
<dbReference type="STRING" id="379066.GAU_3222"/>
<evidence type="ECO:0000313" key="8">
    <source>
        <dbReference type="Proteomes" id="UP000002209"/>
    </source>
</evidence>